<dbReference type="Proteomes" id="UP000297729">
    <property type="component" value="Unassembled WGS sequence"/>
</dbReference>
<keyword evidence="3" id="KW-1185">Reference proteome</keyword>
<proteinExistence type="predicted"/>
<feature type="compositionally biased region" description="Basic and acidic residues" evidence="1">
    <location>
        <begin position="7"/>
        <end position="16"/>
    </location>
</feature>
<feature type="region of interest" description="Disordered" evidence="1">
    <location>
        <begin position="1"/>
        <end position="21"/>
    </location>
</feature>
<evidence type="ECO:0000256" key="1">
    <source>
        <dbReference type="SAM" id="MobiDB-lite"/>
    </source>
</evidence>
<dbReference type="RefSeq" id="WP_135203517.1">
    <property type="nucleotide sequence ID" value="NZ_SPVG01000210.1"/>
</dbReference>
<reference evidence="2 3" key="1">
    <citation type="submission" date="2019-03" db="EMBL/GenBank/DDBJ databases">
        <title>Draft Genome Sequence of Duganella callidus sp. nov., a Novel Duganella Species Isolated from Cultivated Soil.</title>
        <authorList>
            <person name="Raths R."/>
            <person name="Peta V."/>
            <person name="Bucking H."/>
        </authorList>
    </citation>
    <scope>NUCLEOTIDE SEQUENCE [LARGE SCALE GENOMIC DNA]</scope>
    <source>
        <strain evidence="2 3">DN04</strain>
    </source>
</reference>
<accession>A0A4Y9S7L9</accession>
<comment type="caution">
    <text evidence="2">The sequence shown here is derived from an EMBL/GenBank/DDBJ whole genome shotgun (WGS) entry which is preliminary data.</text>
</comment>
<name>A0A4Y9S7L9_9BURK</name>
<dbReference type="AlphaFoldDB" id="A0A4Y9S7L9"/>
<gene>
    <name evidence="2" type="ORF">E4L98_21120</name>
</gene>
<evidence type="ECO:0000313" key="3">
    <source>
        <dbReference type="Proteomes" id="UP000297729"/>
    </source>
</evidence>
<sequence length="84" mass="9489">MFVTDLPPKKDPELRARRSRPQQTMAMVVDLGIELINAEGRYVAAKFMEDAGVPLRVIARVIAEPELRRGAGSPWKKTLDTTRR</sequence>
<evidence type="ECO:0000313" key="2">
    <source>
        <dbReference type="EMBL" id="TFW17273.1"/>
    </source>
</evidence>
<organism evidence="2 3">
    <name type="scientific">Duganella callida</name>
    <dbReference type="NCBI Taxonomy" id="2561932"/>
    <lineage>
        <taxon>Bacteria</taxon>
        <taxon>Pseudomonadati</taxon>
        <taxon>Pseudomonadota</taxon>
        <taxon>Betaproteobacteria</taxon>
        <taxon>Burkholderiales</taxon>
        <taxon>Oxalobacteraceae</taxon>
        <taxon>Telluria group</taxon>
        <taxon>Duganella</taxon>
    </lineage>
</organism>
<protein>
    <submittedName>
        <fullName evidence="2">Uncharacterized protein</fullName>
    </submittedName>
</protein>
<dbReference type="OrthoDB" id="8780197at2"/>
<dbReference type="EMBL" id="SPVG01000210">
    <property type="protein sequence ID" value="TFW17273.1"/>
    <property type="molecule type" value="Genomic_DNA"/>
</dbReference>